<dbReference type="Proteomes" id="UP000886653">
    <property type="component" value="Unassembled WGS sequence"/>
</dbReference>
<name>A0A9P6T6Q9_9BASI</name>
<dbReference type="OrthoDB" id="2142724at2759"/>
<accession>A0A9P6T6Q9</accession>
<protein>
    <submittedName>
        <fullName evidence="1">Uncharacterized protein</fullName>
    </submittedName>
</protein>
<gene>
    <name evidence="1" type="ORF">CROQUDRAFT_686188</name>
</gene>
<dbReference type="PANTHER" id="PTHR46564:SF1">
    <property type="entry name" value="TRANSPOSASE"/>
    <property type="match status" value="1"/>
</dbReference>
<dbReference type="PANTHER" id="PTHR46564">
    <property type="entry name" value="TRANSPOSASE"/>
    <property type="match status" value="1"/>
</dbReference>
<dbReference type="EMBL" id="MU167394">
    <property type="protein sequence ID" value="KAG0141262.1"/>
    <property type="molecule type" value="Genomic_DNA"/>
</dbReference>
<evidence type="ECO:0000313" key="2">
    <source>
        <dbReference type="Proteomes" id="UP000886653"/>
    </source>
</evidence>
<organism evidence="1 2">
    <name type="scientific">Cronartium quercuum f. sp. fusiforme G11</name>
    <dbReference type="NCBI Taxonomy" id="708437"/>
    <lineage>
        <taxon>Eukaryota</taxon>
        <taxon>Fungi</taxon>
        <taxon>Dikarya</taxon>
        <taxon>Basidiomycota</taxon>
        <taxon>Pucciniomycotina</taxon>
        <taxon>Pucciniomycetes</taxon>
        <taxon>Pucciniales</taxon>
        <taxon>Coleosporiaceae</taxon>
        <taxon>Cronartium</taxon>
    </lineage>
</organism>
<sequence>MADLFKTDPTLYLDKLYEAMYNKTGTYVPLSTVADHFVKHLELTRKKVPKVHPTQSPAKQAEYMNSIADFQPEMLVFAGEFLILVSQTLTHLLMGTFQLKVRLSSRNCTEIMAELLDGLLAVARQEGIYVCADFEDHLEFNLLPQMNPFMRSSSVLIIKNARIHHGRRSEELYEE</sequence>
<comment type="caution">
    <text evidence="1">The sequence shown here is derived from an EMBL/GenBank/DDBJ whole genome shotgun (WGS) entry which is preliminary data.</text>
</comment>
<evidence type="ECO:0000313" key="1">
    <source>
        <dbReference type="EMBL" id="KAG0141262.1"/>
    </source>
</evidence>
<reference evidence="1" key="1">
    <citation type="submission" date="2013-11" db="EMBL/GenBank/DDBJ databases">
        <title>Genome sequence of the fusiform rust pathogen reveals effectors for host alternation and coevolution with pine.</title>
        <authorList>
            <consortium name="DOE Joint Genome Institute"/>
            <person name="Smith K."/>
            <person name="Pendleton A."/>
            <person name="Kubisiak T."/>
            <person name="Anderson C."/>
            <person name="Salamov A."/>
            <person name="Aerts A."/>
            <person name="Riley R."/>
            <person name="Clum A."/>
            <person name="Lindquist E."/>
            <person name="Ence D."/>
            <person name="Campbell M."/>
            <person name="Kronenberg Z."/>
            <person name="Feau N."/>
            <person name="Dhillon B."/>
            <person name="Hamelin R."/>
            <person name="Burleigh J."/>
            <person name="Smith J."/>
            <person name="Yandell M."/>
            <person name="Nelson C."/>
            <person name="Grigoriev I."/>
            <person name="Davis J."/>
        </authorList>
    </citation>
    <scope>NUCLEOTIDE SEQUENCE</scope>
    <source>
        <strain evidence="1">G11</strain>
    </source>
</reference>
<proteinExistence type="predicted"/>
<keyword evidence="2" id="KW-1185">Reference proteome</keyword>
<dbReference type="AlphaFoldDB" id="A0A9P6T6Q9"/>